<proteinExistence type="predicted"/>
<comment type="function">
    <text evidence="9">Part of the nuclear pore complex. Has a critical role in nucleocytoplasmic transport. May serve as a docking site in the receptor-mediated import of substrates across the nuclear pore complex.</text>
</comment>
<dbReference type="GO" id="GO:0006606">
    <property type="term" value="P:protein import into nucleus"/>
    <property type="evidence" value="ECO:0007669"/>
    <property type="project" value="TreeGrafter"/>
</dbReference>
<dbReference type="GO" id="GO:0005643">
    <property type="term" value="C:nuclear pore"/>
    <property type="evidence" value="ECO:0007669"/>
    <property type="project" value="UniProtKB-SubCell"/>
</dbReference>
<keyword evidence="7" id="KW-0906">Nuclear pore complex</keyword>
<dbReference type="Proteomes" id="UP000812440">
    <property type="component" value="Chromosome 8_10"/>
</dbReference>
<dbReference type="GO" id="GO:0006406">
    <property type="term" value="P:mRNA export from nucleus"/>
    <property type="evidence" value="ECO:0007669"/>
    <property type="project" value="UniProtKB-ARBA"/>
</dbReference>
<dbReference type="PANTHER" id="PTHR23193:SF21">
    <property type="entry name" value="NUCLEAR PORE COMPLEX PROTEIN NUP214"/>
    <property type="match status" value="1"/>
</dbReference>
<comment type="subcellular location">
    <subcellularLocation>
        <location evidence="1">Nucleus</location>
        <location evidence="1">Nuclear pore complex</location>
    </subcellularLocation>
</comment>
<dbReference type="PANTHER" id="PTHR23193">
    <property type="entry name" value="NUCLEAR PORE COMPLEX PROTEIN NUP"/>
    <property type="match status" value="1"/>
</dbReference>
<evidence type="ECO:0000256" key="1">
    <source>
        <dbReference type="ARBA" id="ARBA00004567"/>
    </source>
</evidence>
<accession>A0A8T2JQU0</accession>
<keyword evidence="6" id="KW-0811">Translocation</keyword>
<name>A0A8T2JQU0_9PIPI</name>
<organism evidence="16 17">
    <name type="scientific">Hymenochirus boettgeri</name>
    <name type="common">Congo dwarf clawed frog</name>
    <dbReference type="NCBI Taxonomy" id="247094"/>
    <lineage>
        <taxon>Eukaryota</taxon>
        <taxon>Metazoa</taxon>
        <taxon>Chordata</taxon>
        <taxon>Craniata</taxon>
        <taxon>Vertebrata</taxon>
        <taxon>Euteleostomi</taxon>
        <taxon>Amphibia</taxon>
        <taxon>Batrachia</taxon>
        <taxon>Anura</taxon>
        <taxon>Pipoidea</taxon>
        <taxon>Pipidae</taxon>
        <taxon>Pipinae</taxon>
        <taxon>Hymenochirus</taxon>
    </lineage>
</organism>
<feature type="domain" description="Nucleoporin Nup159/Nup146 N-terminal" evidence="15">
    <location>
        <begin position="34"/>
        <end position="397"/>
    </location>
</feature>
<dbReference type="EMBL" id="JAACNH010000003">
    <property type="protein sequence ID" value="KAG8447600.1"/>
    <property type="molecule type" value="Genomic_DNA"/>
</dbReference>
<dbReference type="OrthoDB" id="248320at2759"/>
<dbReference type="SUPFAM" id="SSF117289">
    <property type="entry name" value="Nucleoporin domain"/>
    <property type="match status" value="1"/>
</dbReference>
<dbReference type="FunFam" id="2.130.10.10:FF:000142">
    <property type="entry name" value="Nuclear pore complex protein Nup214"/>
    <property type="match status" value="1"/>
</dbReference>
<dbReference type="GO" id="GO:0008139">
    <property type="term" value="F:nuclear localization sequence binding"/>
    <property type="evidence" value="ECO:0007669"/>
    <property type="project" value="TreeGrafter"/>
</dbReference>
<dbReference type="InterPro" id="IPR039462">
    <property type="entry name" value="Nup159/Nup146_N"/>
</dbReference>
<evidence type="ECO:0000256" key="9">
    <source>
        <dbReference type="ARBA" id="ARBA00055090"/>
    </source>
</evidence>
<feature type="compositionally biased region" description="Low complexity" evidence="14">
    <location>
        <begin position="655"/>
        <end position="677"/>
    </location>
</feature>
<evidence type="ECO:0000259" key="15">
    <source>
        <dbReference type="Pfam" id="PF16755"/>
    </source>
</evidence>
<evidence type="ECO:0000256" key="5">
    <source>
        <dbReference type="ARBA" id="ARBA00022927"/>
    </source>
</evidence>
<feature type="region of interest" description="Disordered" evidence="14">
    <location>
        <begin position="700"/>
        <end position="737"/>
    </location>
</feature>
<dbReference type="InterPro" id="IPR026054">
    <property type="entry name" value="Nucleoporin"/>
</dbReference>
<sequence length="1245" mass="133798">MEEDTDLPPERETKDFQFRQLKKIRIFDSSEDLPKDRSNLLTISNKYGLLFAASPMGLKIYYTKDILVANKPGEDVNKIALGPQGIHVPMNCPIHHLALSADNLTLSVCLTSSEQGTSVMFYDVRTLINEAKPQKTEFASYKLLRDGGGSVIDLKWNPAVPSMVSVCLSDGSISVLQVTDTVSVFANLPAALGVTSVCWSPKGKQLAVGKQNGTVVQYLPSLQEKKVIPCPSFYDSENPVKVLDVLWVSTYVFAVVYAAADGSLEASPQLVIVILPKKEDKRSERFLNFTETCFSICSERQHHFFLNFIEDWEILLAASAASIDVSVIAHSPDQGGWEQWLLEDTSRAETPMKENNDDTLPMGVVIDYTSQMEVFISESQILPPVPVLLLLSTDGVLCPFHMVNLNPAVKPLITVAEPLSLEGERQIKSVGAAGFPPASVSIPSGPPAVQAAPPHSFSFGPSAISSVSPAPLAPAQPTATPPTTFNTTAPPTTIFQPAGPSVSISQPAAPPAFGFSSPNAAAKTTGPSSFQFTAASANSIKFASPATVTFQPSQAAAPPPTTSQPAAPPSFSFSVTNTAAGKSAPISMSPAFGLAGSGKFTPPSAMPFQPFGAVTQTSSVAAEASSTPAFTPLPSAVKVNLKDKFSASETPPSGATPSSIPASFSFAPSSKPSAAGPTQTQSLPFQTPSRSFAAEVTKGTAIASHSSAQKTTKVSTPAAKISTPQTQGNLESIGQPKAAKDSDLILNGIREEISHFQKEMNDLKERTDRASFLVGSQEELKRLRTESDCLDSFLQEIKETTESLRGEISIMKTNNLEGFASIDDAKQQIKLKQDPTYRQLLYKKPLDPKSEAQMQEIRRLHQYVESAVQDVSDVLDVEWDRYVEERRKQKGPIVPERESLFSTLANNQQIINQQRPRLNQLMENLQRLRLYNQTSQWDMPHEDSSIKSFEEELENMRNALSQTTMDTKIEQHPKLPPKLSPVKQNQLRNFLTKRKLPPIRCLAPANLNRSSFLAPDCLEDLDDASSSSSLLEAAELENRNPPAQVVKRQEAPPIEKTSIKTAKHAPVGRTASVQPNLAASSVPFGKPDPGLRPATSTPVTAAQPIRVIPQGADSTMLATKTVKHFAPNVTAAQKAAMAAIRRQTVSQPIATSLTESTLQTVPQVVNVKELKNNGPGPSIPMVIGPTVPHSAAQAIHQVLATVSSVPARQGPLAGPLKNQPAPGLSSSLPVQAIQGTSISKVTGKV</sequence>
<keyword evidence="3" id="KW-0677">Repeat</keyword>
<keyword evidence="2" id="KW-0813">Transport</keyword>
<comment type="subunit">
    <text evidence="10">Homodimer. Part of the nuclear pore complex (NPC). Interacts with NUP88. Interacts with ZFP36; this interaction increases upon lipopolysaccharide (LPS) stimulation. Interacts with DDX19. Interacts with XPO1. Interacts with XPO5.</text>
</comment>
<feature type="region of interest" description="Disordered" evidence="14">
    <location>
        <begin position="646"/>
        <end position="685"/>
    </location>
</feature>
<keyword evidence="4" id="KW-0509">mRNA transport</keyword>
<evidence type="ECO:0000256" key="12">
    <source>
        <dbReference type="ARBA" id="ARBA00077390"/>
    </source>
</evidence>
<evidence type="ECO:0000256" key="2">
    <source>
        <dbReference type="ARBA" id="ARBA00022448"/>
    </source>
</evidence>
<comment type="caution">
    <text evidence="16">The sequence shown here is derived from an EMBL/GenBank/DDBJ whole genome shotgun (WGS) entry which is preliminary data.</text>
</comment>
<evidence type="ECO:0000256" key="10">
    <source>
        <dbReference type="ARBA" id="ARBA00063892"/>
    </source>
</evidence>
<evidence type="ECO:0000256" key="11">
    <source>
        <dbReference type="ARBA" id="ARBA00068360"/>
    </source>
</evidence>
<evidence type="ECO:0000256" key="6">
    <source>
        <dbReference type="ARBA" id="ARBA00023010"/>
    </source>
</evidence>
<keyword evidence="17" id="KW-1185">Reference proteome</keyword>
<dbReference type="EMBL" id="JAACNH010000003">
    <property type="protein sequence ID" value="KAG8447599.1"/>
    <property type="molecule type" value="Genomic_DNA"/>
</dbReference>
<reference evidence="16" key="1">
    <citation type="thesis" date="2020" institute="ProQuest LLC" country="789 East Eisenhower Parkway, Ann Arbor, MI, USA">
        <title>Comparative Genomics and Chromosome Evolution.</title>
        <authorList>
            <person name="Mudd A.B."/>
        </authorList>
    </citation>
    <scope>NUCLEOTIDE SEQUENCE</scope>
    <source>
        <strain evidence="16">Female2</strain>
        <tissue evidence="16">Blood</tissue>
    </source>
</reference>
<protein>
    <recommendedName>
        <fullName evidence="11">Nuclear pore complex protein Nup214</fullName>
    </recommendedName>
    <alternativeName>
        <fullName evidence="13">214 kDa nucleoporin</fullName>
    </alternativeName>
    <alternativeName>
        <fullName evidence="12">Nucleoporin Nup214</fullName>
    </alternativeName>
</protein>
<evidence type="ECO:0000256" key="13">
    <source>
        <dbReference type="ARBA" id="ARBA00083901"/>
    </source>
</evidence>
<evidence type="ECO:0000313" key="17">
    <source>
        <dbReference type="Proteomes" id="UP000812440"/>
    </source>
</evidence>
<keyword evidence="5" id="KW-0653">Protein transport</keyword>
<evidence type="ECO:0000256" key="3">
    <source>
        <dbReference type="ARBA" id="ARBA00022737"/>
    </source>
</evidence>
<evidence type="ECO:0000256" key="14">
    <source>
        <dbReference type="SAM" id="MobiDB-lite"/>
    </source>
</evidence>
<feature type="compositionally biased region" description="Pro residues" evidence="14">
    <location>
        <begin position="557"/>
        <end position="568"/>
    </location>
</feature>
<evidence type="ECO:0000256" key="8">
    <source>
        <dbReference type="ARBA" id="ARBA00023242"/>
    </source>
</evidence>
<dbReference type="Gene3D" id="2.130.10.10">
    <property type="entry name" value="YVTN repeat-like/Quinoprotein amine dehydrogenase"/>
    <property type="match status" value="1"/>
</dbReference>
<evidence type="ECO:0000256" key="4">
    <source>
        <dbReference type="ARBA" id="ARBA00022816"/>
    </source>
</evidence>
<feature type="compositionally biased region" description="Polar residues" evidence="14">
    <location>
        <begin position="703"/>
        <end position="715"/>
    </location>
</feature>
<feature type="compositionally biased region" description="Polar residues" evidence="14">
    <location>
        <begin position="722"/>
        <end position="732"/>
    </location>
</feature>
<evidence type="ECO:0000256" key="7">
    <source>
        <dbReference type="ARBA" id="ARBA00023132"/>
    </source>
</evidence>
<dbReference type="InterPro" id="IPR015943">
    <property type="entry name" value="WD40/YVTN_repeat-like_dom_sf"/>
</dbReference>
<feature type="region of interest" description="Disordered" evidence="14">
    <location>
        <begin position="551"/>
        <end position="570"/>
    </location>
</feature>
<gene>
    <name evidence="16" type="ORF">GDO86_014924</name>
</gene>
<evidence type="ECO:0000313" key="16">
    <source>
        <dbReference type="EMBL" id="KAG8447599.1"/>
    </source>
</evidence>
<keyword evidence="8" id="KW-0539">Nucleus</keyword>
<dbReference type="AlphaFoldDB" id="A0A8T2JQU0"/>
<dbReference type="GO" id="GO:0017056">
    <property type="term" value="F:structural constituent of nuclear pore"/>
    <property type="evidence" value="ECO:0007669"/>
    <property type="project" value="TreeGrafter"/>
</dbReference>
<dbReference type="Pfam" id="PF16755">
    <property type="entry name" value="Beta-prop_NUP159_NUP214"/>
    <property type="match status" value="1"/>
</dbReference>